<feature type="transmembrane region" description="Helical" evidence="7">
    <location>
        <begin position="17"/>
        <end position="42"/>
    </location>
</feature>
<evidence type="ECO:0000256" key="3">
    <source>
        <dbReference type="ARBA" id="ARBA00022989"/>
    </source>
</evidence>
<evidence type="ECO:0000313" key="8">
    <source>
        <dbReference type="EMBL" id="PWB75277.1"/>
    </source>
</evidence>
<evidence type="ECO:0000256" key="5">
    <source>
        <dbReference type="ARBA" id="ARBA00023239"/>
    </source>
</evidence>
<dbReference type="GO" id="GO:0009252">
    <property type="term" value="P:peptidoglycan biosynthetic process"/>
    <property type="evidence" value="ECO:0007669"/>
    <property type="project" value="UniProtKB-UniRule"/>
</dbReference>
<evidence type="ECO:0000256" key="2">
    <source>
        <dbReference type="ARBA" id="ARBA00022692"/>
    </source>
</evidence>
<comment type="caution">
    <text evidence="8">The sequence shown here is derived from an EMBL/GenBank/DDBJ whole genome shotgun (WGS) entry which is preliminary data.</text>
</comment>
<reference evidence="8 9" key="1">
    <citation type="journal article" date="2018" name="ISME J.">
        <title>A methanotrophic archaeon couples anaerobic oxidation of methane to Fe(III) reduction.</title>
        <authorList>
            <person name="Cai C."/>
            <person name="Leu A.O."/>
            <person name="Xie G.J."/>
            <person name="Guo J."/>
            <person name="Feng Y."/>
            <person name="Zhao J.X."/>
            <person name="Tyson G.W."/>
            <person name="Yuan Z."/>
            <person name="Hu S."/>
        </authorList>
    </citation>
    <scope>NUCLEOTIDE SEQUENCE [LARGE SCALE GENOMIC DNA]</scope>
    <source>
        <strain evidence="8">FeB_12</strain>
    </source>
</reference>
<dbReference type="AlphaFoldDB" id="A0A855X9H2"/>
<keyword evidence="1 7" id="KW-1003">Cell membrane</keyword>
<dbReference type="CDD" id="cd08010">
    <property type="entry name" value="MltG_like"/>
    <property type="match status" value="1"/>
</dbReference>
<feature type="site" description="Important for catalytic activity" evidence="7">
    <location>
        <position position="260"/>
    </location>
</feature>
<dbReference type="HAMAP" id="MF_02065">
    <property type="entry name" value="MltG"/>
    <property type="match status" value="1"/>
</dbReference>
<dbReference type="PANTHER" id="PTHR30518">
    <property type="entry name" value="ENDOLYTIC MUREIN TRANSGLYCOSYLASE"/>
    <property type="match status" value="1"/>
</dbReference>
<evidence type="ECO:0000256" key="7">
    <source>
        <dbReference type="HAMAP-Rule" id="MF_02065"/>
    </source>
</evidence>
<evidence type="ECO:0000313" key="9">
    <source>
        <dbReference type="Proteomes" id="UP000250918"/>
    </source>
</evidence>
<dbReference type="EMBL" id="PQAP01000011">
    <property type="protein sequence ID" value="PWB75277.1"/>
    <property type="molecule type" value="Genomic_DNA"/>
</dbReference>
<dbReference type="Gene3D" id="3.30.160.60">
    <property type="entry name" value="Classic Zinc Finger"/>
    <property type="match status" value="1"/>
</dbReference>
<evidence type="ECO:0000256" key="1">
    <source>
        <dbReference type="ARBA" id="ARBA00022475"/>
    </source>
</evidence>
<dbReference type="PANTHER" id="PTHR30518:SF2">
    <property type="entry name" value="ENDOLYTIC MUREIN TRANSGLYCOSYLASE"/>
    <property type="match status" value="1"/>
</dbReference>
<keyword evidence="3 7" id="KW-1133">Transmembrane helix</keyword>
<evidence type="ECO:0000256" key="4">
    <source>
        <dbReference type="ARBA" id="ARBA00023136"/>
    </source>
</evidence>
<dbReference type="NCBIfam" id="TIGR00247">
    <property type="entry name" value="endolytic transglycosylase MltG"/>
    <property type="match status" value="1"/>
</dbReference>
<dbReference type="Pfam" id="PF02618">
    <property type="entry name" value="YceG"/>
    <property type="match status" value="1"/>
</dbReference>
<organism evidence="8 9">
    <name type="scientific">candidate division GN15 bacterium</name>
    <dbReference type="NCBI Taxonomy" id="2072418"/>
    <lineage>
        <taxon>Bacteria</taxon>
        <taxon>candidate division GN15</taxon>
    </lineage>
</organism>
<dbReference type="Gene3D" id="3.30.1490.480">
    <property type="entry name" value="Endolytic murein transglycosylase"/>
    <property type="match status" value="1"/>
</dbReference>
<keyword evidence="6 7" id="KW-0961">Cell wall biogenesis/degradation</keyword>
<dbReference type="InterPro" id="IPR003770">
    <property type="entry name" value="MLTG-like"/>
</dbReference>
<dbReference type="GO" id="GO:0005886">
    <property type="term" value="C:plasma membrane"/>
    <property type="evidence" value="ECO:0007669"/>
    <property type="project" value="UniProtKB-UniRule"/>
</dbReference>
<dbReference type="EC" id="4.2.2.29" evidence="7"/>
<dbReference type="GO" id="GO:0008932">
    <property type="term" value="F:lytic endotransglycosylase activity"/>
    <property type="evidence" value="ECO:0007669"/>
    <property type="project" value="UniProtKB-UniRule"/>
</dbReference>
<keyword evidence="4 7" id="KW-0472">Membrane</keyword>
<evidence type="ECO:0000256" key="6">
    <source>
        <dbReference type="ARBA" id="ARBA00023316"/>
    </source>
</evidence>
<proteinExistence type="inferred from homology"/>
<protein>
    <recommendedName>
        <fullName evidence="7">Endolytic murein transglycosylase</fullName>
        <ecNumber evidence="7">4.2.2.29</ecNumber>
    </recommendedName>
    <alternativeName>
        <fullName evidence="7">Peptidoglycan lytic transglycosylase</fullName>
    </alternativeName>
    <alternativeName>
        <fullName evidence="7">Peptidoglycan polymerization terminase</fullName>
    </alternativeName>
</protein>
<dbReference type="GO" id="GO:0071555">
    <property type="term" value="P:cell wall organization"/>
    <property type="evidence" value="ECO:0007669"/>
    <property type="project" value="UniProtKB-KW"/>
</dbReference>
<feature type="transmembrane region" description="Helical" evidence="7">
    <location>
        <begin position="54"/>
        <end position="74"/>
    </location>
</feature>
<dbReference type="Proteomes" id="UP000250918">
    <property type="component" value="Unassembled WGS sequence"/>
</dbReference>
<sequence length="378" mass="42102">MKPGTSKPKVSWWEYPWYAFVTIFLLLVGMVLFVGGLMVAVLRLFRRPVVSWRLAFVVLPLLVICGAAYLYFLYSSPINIGSRTVPLTVSAGDRFQTVSRKLYDEGVIRSDRLLNFLAKVKHIDRKLIPGEYSFTGRNSVRSVLHKLEIAEGAQVRVTVVEGSPIWRVASVVAQQLKADSAQFMALAKDKRFLDSVGIPSLEGYLFPETYFLAPGTDARTAAAEMVQMFMLKTHNLWANLPATGMTRDQIVILASIVQAESKRPEEDGKIASVYANRLRLGMALDADPTVIYGLGGLDRPLTRNDLEQVTPYNTYRNPGLPPTPINSPGLAALEAAARPDSTGYLFFVADGTGAHIFSYTNDEHNMARRHVKMMEKRR</sequence>
<comment type="caution">
    <text evidence="7">Lacks conserved residue(s) required for the propagation of feature annotation.</text>
</comment>
<comment type="catalytic activity">
    <reaction evidence="7">
        <text>a peptidoglycan chain = a peptidoglycan chain with N-acetyl-1,6-anhydromuramyl-[peptide] at the reducing end + a peptidoglycan chain with N-acetylglucosamine at the non-reducing end.</text>
        <dbReference type="EC" id="4.2.2.29"/>
    </reaction>
</comment>
<accession>A0A855X9H2</accession>
<comment type="function">
    <text evidence="7">Functions as a peptidoglycan terminase that cleaves nascent peptidoglycan strands endolytically to terminate their elongation.</text>
</comment>
<keyword evidence="5 7" id="KW-0456">Lyase</keyword>
<keyword evidence="2 7" id="KW-0812">Transmembrane</keyword>
<name>A0A855X9H2_9BACT</name>
<gene>
    <name evidence="7 8" type="primary">mltG</name>
    <name evidence="8" type="ORF">C3F09_02650</name>
</gene>
<comment type="similarity">
    <text evidence="7">Belongs to the transglycosylase MltG family.</text>
</comment>